<evidence type="ECO:0000256" key="1">
    <source>
        <dbReference type="ARBA" id="ARBA00004127"/>
    </source>
</evidence>
<dbReference type="GO" id="GO:0005524">
    <property type="term" value="F:ATP binding"/>
    <property type="evidence" value="ECO:0007669"/>
    <property type="project" value="UniProtKB-KW"/>
</dbReference>
<evidence type="ECO:0000313" key="12">
    <source>
        <dbReference type="Proteomes" id="UP001054857"/>
    </source>
</evidence>
<reference evidence="11 12" key="1">
    <citation type="journal article" date="2021" name="Sci. Rep.">
        <title>Genome sequencing of the multicellular alga Astrephomene provides insights into convergent evolution of germ-soma differentiation.</title>
        <authorList>
            <person name="Yamashita S."/>
            <person name="Yamamoto K."/>
            <person name="Matsuzaki R."/>
            <person name="Suzuki S."/>
            <person name="Yamaguchi H."/>
            <person name="Hirooka S."/>
            <person name="Minakuchi Y."/>
            <person name="Miyagishima S."/>
            <person name="Kawachi M."/>
            <person name="Toyoda A."/>
            <person name="Nozaki H."/>
        </authorList>
    </citation>
    <scope>NUCLEOTIDE SEQUENCE [LARGE SCALE GENOMIC DNA]</scope>
    <source>
        <strain evidence="11 12">NIES-4017</strain>
    </source>
</reference>
<proteinExistence type="predicted"/>
<dbReference type="GO" id="GO:0016020">
    <property type="term" value="C:membrane"/>
    <property type="evidence" value="ECO:0007669"/>
    <property type="project" value="InterPro"/>
</dbReference>
<dbReference type="InterPro" id="IPR011527">
    <property type="entry name" value="ABC1_TM_dom"/>
</dbReference>
<organism evidence="11 12">
    <name type="scientific">Astrephomene gubernaculifera</name>
    <dbReference type="NCBI Taxonomy" id="47775"/>
    <lineage>
        <taxon>Eukaryota</taxon>
        <taxon>Viridiplantae</taxon>
        <taxon>Chlorophyta</taxon>
        <taxon>core chlorophytes</taxon>
        <taxon>Chlorophyceae</taxon>
        <taxon>CS clade</taxon>
        <taxon>Chlamydomonadales</taxon>
        <taxon>Astrephomenaceae</taxon>
        <taxon>Astrephomene</taxon>
    </lineage>
</organism>
<keyword evidence="6" id="KW-0067">ATP-binding</keyword>
<evidence type="ECO:0000256" key="6">
    <source>
        <dbReference type="ARBA" id="ARBA00022840"/>
    </source>
</evidence>
<dbReference type="GO" id="GO:0012505">
    <property type="term" value="C:endomembrane system"/>
    <property type="evidence" value="ECO:0007669"/>
    <property type="project" value="UniProtKB-SubCell"/>
</dbReference>
<evidence type="ECO:0000313" key="11">
    <source>
        <dbReference type="EMBL" id="GFR49013.1"/>
    </source>
</evidence>
<feature type="transmembrane region" description="Helical" evidence="9">
    <location>
        <begin position="166"/>
        <end position="188"/>
    </location>
</feature>
<keyword evidence="5" id="KW-0547">Nucleotide-binding</keyword>
<keyword evidence="8 9" id="KW-0472">Membrane</keyword>
<keyword evidence="2" id="KW-0813">Transport</keyword>
<comment type="subcellular location">
    <subcellularLocation>
        <location evidence="1">Endomembrane system</location>
        <topology evidence="1">Multi-pass membrane protein</topology>
    </subcellularLocation>
</comment>
<dbReference type="EMBL" id="BMAR01000027">
    <property type="protein sequence ID" value="GFR49013.1"/>
    <property type="molecule type" value="Genomic_DNA"/>
</dbReference>
<keyword evidence="4" id="KW-0677">Repeat</keyword>
<dbReference type="InterPro" id="IPR036640">
    <property type="entry name" value="ABC1_TM_sf"/>
</dbReference>
<evidence type="ECO:0000259" key="10">
    <source>
        <dbReference type="PROSITE" id="PS50929"/>
    </source>
</evidence>
<name>A0AAD3DYM1_9CHLO</name>
<dbReference type="PANTHER" id="PTHR24223">
    <property type="entry name" value="ATP-BINDING CASSETTE SUB-FAMILY C"/>
    <property type="match status" value="1"/>
</dbReference>
<feature type="transmembrane region" description="Helical" evidence="9">
    <location>
        <begin position="59"/>
        <end position="77"/>
    </location>
</feature>
<evidence type="ECO:0000256" key="7">
    <source>
        <dbReference type="ARBA" id="ARBA00022989"/>
    </source>
</evidence>
<dbReference type="Gene3D" id="1.20.1560.10">
    <property type="entry name" value="ABC transporter type 1, transmembrane domain"/>
    <property type="match status" value="1"/>
</dbReference>
<comment type="caution">
    <text evidence="11">The sequence shown here is derived from an EMBL/GenBank/DDBJ whole genome shotgun (WGS) entry which is preliminary data.</text>
</comment>
<dbReference type="Pfam" id="PF00664">
    <property type="entry name" value="ABC_membrane"/>
    <property type="match status" value="1"/>
</dbReference>
<evidence type="ECO:0000256" key="5">
    <source>
        <dbReference type="ARBA" id="ARBA00022741"/>
    </source>
</evidence>
<accession>A0AAD3DYM1</accession>
<dbReference type="AlphaFoldDB" id="A0AAD3DYM1"/>
<dbReference type="GO" id="GO:0140359">
    <property type="term" value="F:ABC-type transporter activity"/>
    <property type="evidence" value="ECO:0007669"/>
    <property type="project" value="InterPro"/>
</dbReference>
<dbReference type="Proteomes" id="UP001054857">
    <property type="component" value="Unassembled WGS sequence"/>
</dbReference>
<feature type="domain" description="ABC transmembrane type-1" evidence="10">
    <location>
        <begin position="1"/>
        <end position="191"/>
    </location>
</feature>
<dbReference type="PROSITE" id="PS50929">
    <property type="entry name" value="ABC_TM1F"/>
    <property type="match status" value="1"/>
</dbReference>
<evidence type="ECO:0000256" key="9">
    <source>
        <dbReference type="SAM" id="Phobius"/>
    </source>
</evidence>
<evidence type="ECO:0000256" key="8">
    <source>
        <dbReference type="ARBA" id="ARBA00023136"/>
    </source>
</evidence>
<evidence type="ECO:0000256" key="2">
    <source>
        <dbReference type="ARBA" id="ARBA00022448"/>
    </source>
</evidence>
<dbReference type="PANTHER" id="PTHR24223:SF443">
    <property type="entry name" value="MULTIDRUG-RESISTANCE LIKE PROTEIN 1, ISOFORM I"/>
    <property type="match status" value="1"/>
</dbReference>
<dbReference type="InterPro" id="IPR050173">
    <property type="entry name" value="ABC_transporter_C-like"/>
</dbReference>
<gene>
    <name evidence="11" type="ORF">Agub_g11034</name>
</gene>
<sequence>VRGATFLWWVLRASERLRRRALHNVLHAPMGFFLVTPVGDLLLNFTKDQDLMDENLPDSIHFMGIYGLILIATTITVSVTINFFAAFTGALILMTLLMLSIYLPAATGLKKTRATSGGALVGLVAETLEGLSVVQAFNKQDYFIREAARRIDVTNNAVFNAESLNLWLAFWCDLIGACLVGVVSAFAVGMK</sequence>
<feature type="non-terminal residue" evidence="11">
    <location>
        <position position="191"/>
    </location>
</feature>
<keyword evidence="3 9" id="KW-0812">Transmembrane</keyword>
<feature type="non-terminal residue" evidence="11">
    <location>
        <position position="1"/>
    </location>
</feature>
<keyword evidence="7 9" id="KW-1133">Transmembrane helix</keyword>
<protein>
    <recommendedName>
        <fullName evidence="10">ABC transmembrane type-1 domain-containing protein</fullName>
    </recommendedName>
</protein>
<dbReference type="SUPFAM" id="SSF90123">
    <property type="entry name" value="ABC transporter transmembrane region"/>
    <property type="match status" value="1"/>
</dbReference>
<feature type="transmembrane region" description="Helical" evidence="9">
    <location>
        <begin position="21"/>
        <end position="39"/>
    </location>
</feature>
<keyword evidence="12" id="KW-1185">Reference proteome</keyword>
<feature type="transmembrane region" description="Helical" evidence="9">
    <location>
        <begin position="84"/>
        <end position="103"/>
    </location>
</feature>
<evidence type="ECO:0000256" key="4">
    <source>
        <dbReference type="ARBA" id="ARBA00022737"/>
    </source>
</evidence>
<evidence type="ECO:0000256" key="3">
    <source>
        <dbReference type="ARBA" id="ARBA00022692"/>
    </source>
</evidence>